<dbReference type="PANTHER" id="PTHR31836:SF28">
    <property type="entry name" value="SRCR DOMAIN-CONTAINING PROTEIN-RELATED"/>
    <property type="match status" value="1"/>
</dbReference>
<organism evidence="2 3">
    <name type="scientific">Lentinula boryana</name>
    <dbReference type="NCBI Taxonomy" id="40481"/>
    <lineage>
        <taxon>Eukaryota</taxon>
        <taxon>Fungi</taxon>
        <taxon>Dikarya</taxon>
        <taxon>Basidiomycota</taxon>
        <taxon>Agaricomycotina</taxon>
        <taxon>Agaricomycetes</taxon>
        <taxon>Agaricomycetidae</taxon>
        <taxon>Agaricales</taxon>
        <taxon>Marasmiineae</taxon>
        <taxon>Omphalotaceae</taxon>
        <taxon>Lentinula</taxon>
    </lineage>
</organism>
<dbReference type="InterPro" id="IPR036908">
    <property type="entry name" value="RlpA-like_sf"/>
</dbReference>
<gene>
    <name evidence="2" type="ORF">F5050DRAFT_118573</name>
</gene>
<comment type="caution">
    <text evidence="2">The sequence shown here is derived from an EMBL/GenBank/DDBJ whole genome shotgun (WGS) entry which is preliminary data.</text>
</comment>
<dbReference type="PANTHER" id="PTHR31836">
    <property type="match status" value="1"/>
</dbReference>
<dbReference type="SUPFAM" id="SSF50685">
    <property type="entry name" value="Barwin-like endoglucanases"/>
    <property type="match status" value="1"/>
</dbReference>
<accession>A0ABQ8QD42</accession>
<dbReference type="InterPro" id="IPR051477">
    <property type="entry name" value="Expansin_CellWall"/>
</dbReference>
<evidence type="ECO:0000313" key="3">
    <source>
        <dbReference type="Proteomes" id="UP001163828"/>
    </source>
</evidence>
<keyword evidence="1" id="KW-0732">Signal</keyword>
<evidence type="ECO:0000313" key="2">
    <source>
        <dbReference type="EMBL" id="KAJ3996378.1"/>
    </source>
</evidence>
<name>A0ABQ8QD42_9AGAR</name>
<dbReference type="EMBL" id="MU790615">
    <property type="protein sequence ID" value="KAJ3996378.1"/>
    <property type="molecule type" value="Genomic_DNA"/>
</dbReference>
<sequence length="205" mass="22465">MSVTYSPVKTAEAQPEYNNITINMIQDKYSDTHTRGGIVNLHTVLLRYKRPRRPRVYLKHPSTISFSSFLTNFRMFRSLDFRNTHVALIIALILFLTKSVHGQVTNGTGLATIIHTGPGPIMGACGIEYGPDDLVAGVPTSVFNSGEVCSKTVAVTVQGKTSQFQVVDNCASCNILDINLAPAAFTQFLPVADGILMEVNWVFVD</sequence>
<evidence type="ECO:0000256" key="1">
    <source>
        <dbReference type="ARBA" id="ARBA00022729"/>
    </source>
</evidence>
<dbReference type="Gene3D" id="2.40.40.10">
    <property type="entry name" value="RlpA-like domain"/>
    <property type="match status" value="1"/>
</dbReference>
<keyword evidence="3" id="KW-1185">Reference proteome</keyword>
<dbReference type="CDD" id="cd22191">
    <property type="entry name" value="DPBB_RlpA_EXP_N-like"/>
    <property type="match status" value="1"/>
</dbReference>
<reference evidence="2" key="1">
    <citation type="submission" date="2022-08" db="EMBL/GenBank/DDBJ databases">
        <authorList>
            <consortium name="DOE Joint Genome Institute"/>
            <person name="Min B."/>
            <person name="Riley R."/>
            <person name="Sierra-Patev S."/>
            <person name="Naranjo-Ortiz M."/>
            <person name="Looney B."/>
            <person name="Konkel Z."/>
            <person name="Slot J.C."/>
            <person name="Sakamoto Y."/>
            <person name="Steenwyk J.L."/>
            <person name="Rokas A."/>
            <person name="Carro J."/>
            <person name="Camarero S."/>
            <person name="Ferreira P."/>
            <person name="Molpeceres G."/>
            <person name="Ruiz-Duenas F.J."/>
            <person name="Serrano A."/>
            <person name="Henrissat B."/>
            <person name="Drula E."/>
            <person name="Hughes K.W."/>
            <person name="Mata J.L."/>
            <person name="Ishikawa N.K."/>
            <person name="Vargas-Isla R."/>
            <person name="Ushijima S."/>
            <person name="Smith C.A."/>
            <person name="Ahrendt S."/>
            <person name="Andreopoulos W."/>
            <person name="He G."/>
            <person name="Labutti K."/>
            <person name="Lipzen A."/>
            <person name="Ng V."/>
            <person name="Sandor L."/>
            <person name="Barry K."/>
            <person name="Martinez A.T."/>
            <person name="Xiao Y."/>
            <person name="Gibbons J.G."/>
            <person name="Terashima K."/>
            <person name="Hibbett D.S."/>
            <person name="Grigoriev I.V."/>
        </authorList>
    </citation>
    <scope>NUCLEOTIDE SEQUENCE</scope>
    <source>
        <strain evidence="2">TFB10827</strain>
    </source>
</reference>
<dbReference type="Proteomes" id="UP001163828">
    <property type="component" value="Unassembled WGS sequence"/>
</dbReference>
<evidence type="ECO:0008006" key="4">
    <source>
        <dbReference type="Google" id="ProtNLM"/>
    </source>
</evidence>
<proteinExistence type="predicted"/>
<protein>
    <recommendedName>
        <fullName evidence="4">RlpA-like protein double-psi beta-barrel domain-containing protein</fullName>
    </recommendedName>
</protein>